<comment type="caution">
    <text evidence="1">The sequence shown here is derived from an EMBL/GenBank/DDBJ whole genome shotgun (WGS) entry which is preliminary data.</text>
</comment>
<dbReference type="EMBL" id="JAYMYQ010000007">
    <property type="protein sequence ID" value="KAK7320817.1"/>
    <property type="molecule type" value="Genomic_DNA"/>
</dbReference>
<keyword evidence="2" id="KW-1185">Reference proteome</keyword>
<sequence>MDRAYDLVRNNPHHDRWIGWKTLWKDFLVLNVDGSPWACKVSLLWTDHAAHKDPHRKRLESKARPFL</sequence>
<evidence type="ECO:0000313" key="2">
    <source>
        <dbReference type="Proteomes" id="UP001367508"/>
    </source>
</evidence>
<dbReference type="AlphaFoldDB" id="A0AAN9KNM4"/>
<evidence type="ECO:0000313" key="1">
    <source>
        <dbReference type="EMBL" id="KAK7320817.1"/>
    </source>
</evidence>
<name>A0AAN9KNM4_CANGL</name>
<dbReference type="Proteomes" id="UP001367508">
    <property type="component" value="Unassembled WGS sequence"/>
</dbReference>
<proteinExistence type="predicted"/>
<reference evidence="1 2" key="1">
    <citation type="submission" date="2024-01" db="EMBL/GenBank/DDBJ databases">
        <title>The genomes of 5 underutilized Papilionoideae crops provide insights into root nodulation and disease resistanc.</title>
        <authorList>
            <person name="Jiang F."/>
        </authorList>
    </citation>
    <scope>NUCLEOTIDE SEQUENCE [LARGE SCALE GENOMIC DNA]</scope>
    <source>
        <strain evidence="1">LVBAO_FW01</strain>
        <tissue evidence="1">Leaves</tissue>
    </source>
</reference>
<gene>
    <name evidence="1" type="ORF">VNO77_30648</name>
</gene>
<protein>
    <submittedName>
        <fullName evidence="1">Uncharacterized protein</fullName>
    </submittedName>
</protein>
<accession>A0AAN9KNM4</accession>
<organism evidence="1 2">
    <name type="scientific">Canavalia gladiata</name>
    <name type="common">Sword bean</name>
    <name type="synonym">Dolichos gladiatus</name>
    <dbReference type="NCBI Taxonomy" id="3824"/>
    <lineage>
        <taxon>Eukaryota</taxon>
        <taxon>Viridiplantae</taxon>
        <taxon>Streptophyta</taxon>
        <taxon>Embryophyta</taxon>
        <taxon>Tracheophyta</taxon>
        <taxon>Spermatophyta</taxon>
        <taxon>Magnoliopsida</taxon>
        <taxon>eudicotyledons</taxon>
        <taxon>Gunneridae</taxon>
        <taxon>Pentapetalae</taxon>
        <taxon>rosids</taxon>
        <taxon>fabids</taxon>
        <taxon>Fabales</taxon>
        <taxon>Fabaceae</taxon>
        <taxon>Papilionoideae</taxon>
        <taxon>50 kb inversion clade</taxon>
        <taxon>NPAAA clade</taxon>
        <taxon>indigoferoid/millettioid clade</taxon>
        <taxon>Phaseoleae</taxon>
        <taxon>Canavalia</taxon>
    </lineage>
</organism>